<keyword evidence="1" id="KW-0472">Membrane</keyword>
<keyword evidence="1" id="KW-0812">Transmembrane</keyword>
<protein>
    <submittedName>
        <fullName evidence="2">Uncharacterized protein</fullName>
    </submittedName>
</protein>
<comment type="caution">
    <text evidence="2">The sequence shown here is derived from an EMBL/GenBank/DDBJ whole genome shotgun (WGS) entry which is preliminary data.</text>
</comment>
<accession>X0U853</accession>
<sequence length="314" mass="36709">MWRKHKYLSFIPFAISLILFPLLGLSVFIGQKIGMYDNPNNPNSYFNEERKQELSGIAEELLQAQDEKSERIIEKKLKSHHLMVCNVDRDANIVEFGYYRLRTWSCYIFAKDELPEIYSSKPIITESDIPSWGELVTIIKTENDLSKYHPNETSFMTEIVYPFLVANLDEKLVDKLAGLPSIENLDDFLAKNKALPIMKALDKRHSEYNNLITSKLTIEERLEVIEVLNRHWQISSKLIENKNISRRPYRRVLEFCGYMSLSPSFQVNKHLQQLISDGVISIIDKEGHLQVKPNLSDKEKREIEWLQVEIMNFV</sequence>
<dbReference type="AlphaFoldDB" id="X0U853"/>
<name>X0U853_9ZZZZ</name>
<keyword evidence="1" id="KW-1133">Transmembrane helix</keyword>
<proteinExistence type="predicted"/>
<feature type="transmembrane region" description="Helical" evidence="1">
    <location>
        <begin position="7"/>
        <end position="29"/>
    </location>
</feature>
<reference evidence="2" key="1">
    <citation type="journal article" date="2014" name="Front. Microbiol.">
        <title>High frequency of phylogenetically diverse reductive dehalogenase-homologous genes in deep subseafloor sedimentary metagenomes.</title>
        <authorList>
            <person name="Kawai M."/>
            <person name="Futagami T."/>
            <person name="Toyoda A."/>
            <person name="Takaki Y."/>
            <person name="Nishi S."/>
            <person name="Hori S."/>
            <person name="Arai W."/>
            <person name="Tsubouchi T."/>
            <person name="Morono Y."/>
            <person name="Uchiyama I."/>
            <person name="Ito T."/>
            <person name="Fujiyama A."/>
            <person name="Inagaki F."/>
            <person name="Takami H."/>
        </authorList>
    </citation>
    <scope>NUCLEOTIDE SEQUENCE</scope>
    <source>
        <strain evidence="2">Expedition CK06-06</strain>
    </source>
</reference>
<gene>
    <name evidence="2" type="ORF">S01H1_12201</name>
</gene>
<evidence type="ECO:0000313" key="2">
    <source>
        <dbReference type="EMBL" id="GAF84695.1"/>
    </source>
</evidence>
<feature type="non-terminal residue" evidence="2">
    <location>
        <position position="314"/>
    </location>
</feature>
<dbReference type="EMBL" id="BARS01006246">
    <property type="protein sequence ID" value="GAF84695.1"/>
    <property type="molecule type" value="Genomic_DNA"/>
</dbReference>
<evidence type="ECO:0000256" key="1">
    <source>
        <dbReference type="SAM" id="Phobius"/>
    </source>
</evidence>
<organism evidence="2">
    <name type="scientific">marine sediment metagenome</name>
    <dbReference type="NCBI Taxonomy" id="412755"/>
    <lineage>
        <taxon>unclassified sequences</taxon>
        <taxon>metagenomes</taxon>
        <taxon>ecological metagenomes</taxon>
    </lineage>
</organism>